<dbReference type="GO" id="GO:0003677">
    <property type="term" value="F:DNA binding"/>
    <property type="evidence" value="ECO:0007669"/>
    <property type="project" value="InterPro"/>
</dbReference>
<evidence type="ECO:0000259" key="1">
    <source>
        <dbReference type="Pfam" id="PF02257"/>
    </source>
</evidence>
<dbReference type="OrthoDB" id="10056949at2759"/>
<keyword evidence="4" id="KW-1185">Reference proteome</keyword>
<dbReference type="EMBL" id="WVUK01000050">
    <property type="protein sequence ID" value="KAF7495093.1"/>
    <property type="molecule type" value="Genomic_DNA"/>
</dbReference>
<dbReference type="InterPro" id="IPR003150">
    <property type="entry name" value="DNA-bd_RFX"/>
</dbReference>
<name>A0A834RE77_SARSC</name>
<reference evidence="2" key="2">
    <citation type="submission" date="2020-01" db="EMBL/GenBank/DDBJ databases">
        <authorList>
            <person name="Korhonen P.K.K."/>
            <person name="Guangxu M.G."/>
            <person name="Wang T.W."/>
            <person name="Stroehlein A.J.S."/>
            <person name="Young N.D."/>
            <person name="Ang C.-S.A."/>
            <person name="Fernando D.W.F."/>
            <person name="Lu H.L."/>
            <person name="Taylor S.T."/>
            <person name="Ehtesham M.E.M."/>
            <person name="Najaraj S.H.N."/>
            <person name="Harsha G.H.G."/>
            <person name="Madugundu A.M."/>
            <person name="Renuse S.R."/>
            <person name="Holt D.H."/>
            <person name="Pandey A.P."/>
            <person name="Papenfuss A.P."/>
            <person name="Gasser R.B.G."/>
            <person name="Fischer K.F."/>
        </authorList>
    </citation>
    <scope>NUCLEOTIDE SEQUENCE</scope>
    <source>
        <strain evidence="2">SSS_KF_BRIS2020</strain>
    </source>
</reference>
<dbReference type="GO" id="GO:0006355">
    <property type="term" value="P:regulation of DNA-templated transcription"/>
    <property type="evidence" value="ECO:0007669"/>
    <property type="project" value="InterPro"/>
</dbReference>
<accession>A0A834RE77</accession>
<protein>
    <recommendedName>
        <fullName evidence="1">RFX-type winged-helix domain-containing protein</fullName>
    </recommendedName>
</protein>
<dbReference type="EnsemblMetazoa" id="SSS_719s_mrna">
    <property type="protein sequence ID" value="KAF7495093.1"/>
    <property type="gene ID" value="SSS_719"/>
</dbReference>
<dbReference type="Pfam" id="PF02257">
    <property type="entry name" value="RFX_DNA_binding"/>
    <property type="match status" value="1"/>
</dbReference>
<gene>
    <name evidence="2" type="ORF">SSS_719</name>
</gene>
<dbReference type="AlphaFoldDB" id="A0A834RE77"/>
<evidence type="ECO:0000313" key="2">
    <source>
        <dbReference type="EMBL" id="KAF7495093.1"/>
    </source>
</evidence>
<dbReference type="InterPro" id="IPR036390">
    <property type="entry name" value="WH_DNA-bd_sf"/>
</dbReference>
<sequence length="353" mass="41558">MVGTQLCRSRRICLPRCLIYRHYLEFMRTFYNESKPVGAAAFGKLVRQKFPKYQLDVWEREDNRNTITTIFDIIKKFFHFASDVQERFKPDLIFENQIPNSYIDQSNVEVCLHSTRIASERGELNSATFENQFNKSTKQFNLLMDYVQFSRNLSLHTILSWCRTLIRRNVRSECDLDCVQQRSLLLSKGIDYQIRNLNNVFNQRNQSDHSAIINIIAASLQEYLSISLNRIHHYRTEFTGLRRPSSNDLNQLEFSPDTIRDHHQAYASMGSFSNETAKHIDLCQTRSVEIIQNDPKYHIIDNFSDRCEKKMDNDQHGLGVPKAIYFRMSLLMAISILVCRRSQIDYVEFPRII</sequence>
<reference evidence="3" key="3">
    <citation type="submission" date="2022-06" db="UniProtKB">
        <authorList>
            <consortium name="EnsemblMetazoa"/>
        </authorList>
    </citation>
    <scope>IDENTIFICATION</scope>
</reference>
<dbReference type="Proteomes" id="UP000070412">
    <property type="component" value="Unassembled WGS sequence"/>
</dbReference>
<dbReference type="SUPFAM" id="SSF46785">
    <property type="entry name" value="Winged helix' DNA-binding domain"/>
    <property type="match status" value="1"/>
</dbReference>
<reference evidence="4" key="1">
    <citation type="journal article" date="2020" name="PLoS Negl. Trop. Dis.">
        <title>High-quality nuclear genome for Sarcoptes scabiei-A critical resource for a neglected parasite.</title>
        <authorList>
            <person name="Korhonen P.K."/>
            <person name="Gasser R.B."/>
            <person name="Ma G."/>
            <person name="Wang T."/>
            <person name="Stroehlein A.J."/>
            <person name="Young N.D."/>
            <person name="Ang C.S."/>
            <person name="Fernando D.D."/>
            <person name="Lu H.C."/>
            <person name="Taylor S."/>
            <person name="Reynolds S.L."/>
            <person name="Mofiz E."/>
            <person name="Najaraj S.H."/>
            <person name="Gowda H."/>
            <person name="Madugundu A."/>
            <person name="Renuse S."/>
            <person name="Holt D."/>
            <person name="Pandey A."/>
            <person name="Papenfuss A.T."/>
            <person name="Fischer K."/>
        </authorList>
    </citation>
    <scope>NUCLEOTIDE SEQUENCE [LARGE SCALE GENOMIC DNA]</scope>
</reference>
<dbReference type="InterPro" id="IPR036388">
    <property type="entry name" value="WH-like_DNA-bd_sf"/>
</dbReference>
<dbReference type="Gene3D" id="1.10.10.10">
    <property type="entry name" value="Winged helix-like DNA-binding domain superfamily/Winged helix DNA-binding domain"/>
    <property type="match status" value="1"/>
</dbReference>
<evidence type="ECO:0000313" key="4">
    <source>
        <dbReference type="Proteomes" id="UP000070412"/>
    </source>
</evidence>
<organism evidence="2">
    <name type="scientific">Sarcoptes scabiei</name>
    <name type="common">Itch mite</name>
    <name type="synonym">Acarus scabiei</name>
    <dbReference type="NCBI Taxonomy" id="52283"/>
    <lineage>
        <taxon>Eukaryota</taxon>
        <taxon>Metazoa</taxon>
        <taxon>Ecdysozoa</taxon>
        <taxon>Arthropoda</taxon>
        <taxon>Chelicerata</taxon>
        <taxon>Arachnida</taxon>
        <taxon>Acari</taxon>
        <taxon>Acariformes</taxon>
        <taxon>Sarcoptiformes</taxon>
        <taxon>Astigmata</taxon>
        <taxon>Psoroptidia</taxon>
        <taxon>Sarcoptoidea</taxon>
        <taxon>Sarcoptidae</taxon>
        <taxon>Sarcoptinae</taxon>
        <taxon>Sarcoptes</taxon>
    </lineage>
</organism>
<feature type="domain" description="RFX-type winged-helix" evidence="1">
    <location>
        <begin position="7"/>
        <end position="53"/>
    </location>
</feature>
<proteinExistence type="predicted"/>
<evidence type="ECO:0000313" key="3">
    <source>
        <dbReference type="EnsemblMetazoa" id="KAF7495093.1"/>
    </source>
</evidence>